<evidence type="ECO:0000256" key="6">
    <source>
        <dbReference type="ARBA" id="ARBA00023163"/>
    </source>
</evidence>
<dbReference type="GO" id="GO:0006878">
    <property type="term" value="P:intracellular copper ion homeostasis"/>
    <property type="evidence" value="ECO:0007669"/>
    <property type="project" value="TreeGrafter"/>
</dbReference>
<evidence type="ECO:0000313" key="11">
    <source>
        <dbReference type="Proteomes" id="UP000736335"/>
    </source>
</evidence>
<reference evidence="10" key="2">
    <citation type="submission" date="2020-11" db="EMBL/GenBank/DDBJ databases">
        <authorList>
            <consortium name="DOE Joint Genome Institute"/>
            <person name="Kuo A."/>
            <person name="Miyauchi S."/>
            <person name="Kiss E."/>
            <person name="Drula E."/>
            <person name="Kohler A."/>
            <person name="Sanchez-Garcia M."/>
            <person name="Andreopoulos B."/>
            <person name="Barry K.W."/>
            <person name="Bonito G."/>
            <person name="Buee M."/>
            <person name="Carver A."/>
            <person name="Chen C."/>
            <person name="Cichocki N."/>
            <person name="Clum A."/>
            <person name="Culley D."/>
            <person name="Crous P.W."/>
            <person name="Fauchery L."/>
            <person name="Girlanda M."/>
            <person name="Hayes R."/>
            <person name="Keri Z."/>
            <person name="Labutti K."/>
            <person name="Lipzen A."/>
            <person name="Lombard V."/>
            <person name="Magnuson J."/>
            <person name="Maillard F."/>
            <person name="Morin E."/>
            <person name="Murat C."/>
            <person name="Nolan M."/>
            <person name="Ohm R."/>
            <person name="Pangilinan J."/>
            <person name="Pereira M."/>
            <person name="Perotto S."/>
            <person name="Peter M."/>
            <person name="Riley R."/>
            <person name="Sitrit Y."/>
            <person name="Stielow B."/>
            <person name="Szollosi G."/>
            <person name="Zifcakova L."/>
            <person name="Stursova M."/>
            <person name="Spatafora J.W."/>
            <person name="Tedersoo L."/>
            <person name="Vaario L.-M."/>
            <person name="Yamada A."/>
            <person name="Yan M."/>
            <person name="Wang P."/>
            <person name="Xu J."/>
            <person name="Bruns T."/>
            <person name="Baldrian P."/>
            <person name="Vilgalys R."/>
            <person name="Henrissat B."/>
            <person name="Grigoriev I.V."/>
            <person name="Hibbett D."/>
            <person name="Nagy L.G."/>
            <person name="Martin F.M."/>
        </authorList>
    </citation>
    <scope>NUCLEOTIDE SEQUENCE</scope>
    <source>
        <strain evidence="10">UH-Tt-Lm1</strain>
    </source>
</reference>
<dbReference type="Gene3D" id="3.90.430.10">
    <property type="entry name" value="Copper fist DNA-binding domain"/>
    <property type="match status" value="1"/>
</dbReference>
<evidence type="ECO:0000256" key="8">
    <source>
        <dbReference type="SAM" id="MobiDB-lite"/>
    </source>
</evidence>
<dbReference type="GO" id="GO:0000981">
    <property type="term" value="F:DNA-binding transcription factor activity, RNA polymerase II-specific"/>
    <property type="evidence" value="ECO:0007669"/>
    <property type="project" value="TreeGrafter"/>
</dbReference>
<comment type="caution">
    <text evidence="10">The sequence shown here is derived from an EMBL/GenBank/DDBJ whole genome shotgun (WGS) entry which is preliminary data.</text>
</comment>
<protein>
    <recommendedName>
        <fullName evidence="9">Copper-fist domain-containing protein</fullName>
    </recommendedName>
</protein>
<keyword evidence="3" id="KW-0862">Zinc</keyword>
<evidence type="ECO:0000256" key="1">
    <source>
        <dbReference type="ARBA" id="ARBA00004123"/>
    </source>
</evidence>
<dbReference type="FunFam" id="3.90.430.10:FF:000001">
    <property type="entry name" value="Copper fist DNA-binding protein"/>
    <property type="match status" value="1"/>
</dbReference>
<feature type="domain" description="Copper-fist" evidence="9">
    <location>
        <begin position="1"/>
        <end position="40"/>
    </location>
</feature>
<organism evidence="10 11">
    <name type="scientific">Thelephora terrestris</name>
    <dbReference type="NCBI Taxonomy" id="56493"/>
    <lineage>
        <taxon>Eukaryota</taxon>
        <taxon>Fungi</taxon>
        <taxon>Dikarya</taxon>
        <taxon>Basidiomycota</taxon>
        <taxon>Agaricomycotina</taxon>
        <taxon>Agaricomycetes</taxon>
        <taxon>Thelephorales</taxon>
        <taxon>Thelephoraceae</taxon>
        <taxon>Thelephora</taxon>
    </lineage>
</organism>
<dbReference type="GO" id="GO:0006879">
    <property type="term" value="P:intracellular iron ion homeostasis"/>
    <property type="evidence" value="ECO:0007669"/>
    <property type="project" value="TreeGrafter"/>
</dbReference>
<feature type="compositionally biased region" description="Pro residues" evidence="8">
    <location>
        <begin position="156"/>
        <end position="165"/>
    </location>
</feature>
<dbReference type="SUPFAM" id="SSF57879">
    <property type="entry name" value="Zinc domain conserved in yeast copper-regulated transcription factors"/>
    <property type="match status" value="1"/>
</dbReference>
<keyword evidence="4" id="KW-0186">Copper</keyword>
<feature type="compositionally biased region" description="Low complexity" evidence="8">
    <location>
        <begin position="186"/>
        <end position="196"/>
    </location>
</feature>
<keyword evidence="2" id="KW-0479">Metal-binding</keyword>
<evidence type="ECO:0000256" key="3">
    <source>
        <dbReference type="ARBA" id="ARBA00022833"/>
    </source>
</evidence>
<comment type="subcellular location">
    <subcellularLocation>
        <location evidence="1">Nucleus</location>
    </subcellularLocation>
</comment>
<dbReference type="PROSITE" id="PS50073">
    <property type="entry name" value="COPPER_FIST_2"/>
    <property type="match status" value="1"/>
</dbReference>
<dbReference type="EMBL" id="WIUZ02000016">
    <property type="protein sequence ID" value="KAF9780527.1"/>
    <property type="molecule type" value="Genomic_DNA"/>
</dbReference>
<keyword evidence="6" id="KW-0804">Transcription</keyword>
<accession>A0A9P6H6I9</accession>
<dbReference type="GO" id="GO:0045944">
    <property type="term" value="P:positive regulation of transcription by RNA polymerase II"/>
    <property type="evidence" value="ECO:0007669"/>
    <property type="project" value="TreeGrafter"/>
</dbReference>
<evidence type="ECO:0000256" key="4">
    <source>
        <dbReference type="ARBA" id="ARBA00023008"/>
    </source>
</evidence>
<keyword evidence="7" id="KW-0539">Nucleus</keyword>
<dbReference type="GO" id="GO:0005507">
    <property type="term" value="F:copper ion binding"/>
    <property type="evidence" value="ECO:0007669"/>
    <property type="project" value="InterPro"/>
</dbReference>
<feature type="region of interest" description="Disordered" evidence="8">
    <location>
        <begin position="153"/>
        <end position="215"/>
    </location>
</feature>
<gene>
    <name evidence="10" type="ORF">BJ322DRAFT_1083428</name>
</gene>
<dbReference type="InterPro" id="IPR036395">
    <property type="entry name" value="Cu_fist_DNA-bd_dom_sf"/>
</dbReference>
<dbReference type="PRINTS" id="PR00617">
    <property type="entry name" value="COPPERFIST"/>
</dbReference>
<evidence type="ECO:0000256" key="2">
    <source>
        <dbReference type="ARBA" id="ARBA00022723"/>
    </source>
</evidence>
<dbReference type="PANTHER" id="PTHR28088:SF5">
    <property type="entry name" value="TRANSCRIPTIONAL ACTIVATOR HAA1-RELATED"/>
    <property type="match status" value="1"/>
</dbReference>
<dbReference type="InterPro" id="IPR051763">
    <property type="entry name" value="Copper_Homeo_Regul"/>
</dbReference>
<dbReference type="AlphaFoldDB" id="A0A9P6H6I9"/>
<reference evidence="10" key="1">
    <citation type="journal article" date="2020" name="Nat. Commun.">
        <title>Large-scale genome sequencing of mycorrhizal fungi provides insights into the early evolution of symbiotic traits.</title>
        <authorList>
            <person name="Miyauchi S."/>
            <person name="Kiss E."/>
            <person name="Kuo A."/>
            <person name="Drula E."/>
            <person name="Kohler A."/>
            <person name="Sanchez-Garcia M."/>
            <person name="Morin E."/>
            <person name="Andreopoulos B."/>
            <person name="Barry K.W."/>
            <person name="Bonito G."/>
            <person name="Buee M."/>
            <person name="Carver A."/>
            <person name="Chen C."/>
            <person name="Cichocki N."/>
            <person name="Clum A."/>
            <person name="Culley D."/>
            <person name="Crous P.W."/>
            <person name="Fauchery L."/>
            <person name="Girlanda M."/>
            <person name="Hayes R.D."/>
            <person name="Keri Z."/>
            <person name="LaButti K."/>
            <person name="Lipzen A."/>
            <person name="Lombard V."/>
            <person name="Magnuson J."/>
            <person name="Maillard F."/>
            <person name="Murat C."/>
            <person name="Nolan M."/>
            <person name="Ohm R.A."/>
            <person name="Pangilinan J."/>
            <person name="Pereira M.F."/>
            <person name="Perotto S."/>
            <person name="Peter M."/>
            <person name="Pfister S."/>
            <person name="Riley R."/>
            <person name="Sitrit Y."/>
            <person name="Stielow J.B."/>
            <person name="Szollosi G."/>
            <person name="Zifcakova L."/>
            <person name="Stursova M."/>
            <person name="Spatafora J.W."/>
            <person name="Tedersoo L."/>
            <person name="Vaario L.M."/>
            <person name="Yamada A."/>
            <person name="Yan M."/>
            <person name="Wang P."/>
            <person name="Xu J."/>
            <person name="Bruns T."/>
            <person name="Baldrian P."/>
            <person name="Vilgalys R."/>
            <person name="Dunand C."/>
            <person name="Henrissat B."/>
            <person name="Grigoriev I.V."/>
            <person name="Hibbett D."/>
            <person name="Nagy L.G."/>
            <person name="Martin F.M."/>
        </authorList>
    </citation>
    <scope>NUCLEOTIDE SEQUENCE</scope>
    <source>
        <strain evidence="10">UH-Tt-Lm1</strain>
    </source>
</reference>
<keyword evidence="11" id="KW-1185">Reference proteome</keyword>
<evidence type="ECO:0000259" key="9">
    <source>
        <dbReference type="PROSITE" id="PS50073"/>
    </source>
</evidence>
<dbReference type="Proteomes" id="UP000736335">
    <property type="component" value="Unassembled WGS sequence"/>
</dbReference>
<dbReference type="PANTHER" id="PTHR28088">
    <property type="entry name" value="TRANSCRIPTIONAL ACTIVATOR HAA1-RELATED"/>
    <property type="match status" value="1"/>
</dbReference>
<name>A0A9P6H6I9_9AGAM</name>
<evidence type="ECO:0000256" key="5">
    <source>
        <dbReference type="ARBA" id="ARBA00023015"/>
    </source>
</evidence>
<dbReference type="SMART" id="SM01090">
    <property type="entry name" value="Copper-fist"/>
    <property type="match status" value="1"/>
</dbReference>
<proteinExistence type="predicted"/>
<dbReference type="InterPro" id="IPR001083">
    <property type="entry name" value="Cu_fist_DNA-bd_dom"/>
</dbReference>
<evidence type="ECO:0000256" key="7">
    <source>
        <dbReference type="ARBA" id="ARBA00023242"/>
    </source>
</evidence>
<evidence type="ECO:0000313" key="10">
    <source>
        <dbReference type="EMBL" id="KAF9780527.1"/>
    </source>
</evidence>
<dbReference type="Pfam" id="PF00649">
    <property type="entry name" value="Copper-fist"/>
    <property type="match status" value="1"/>
</dbReference>
<sequence length="404" mass="43415">MVLINDKKFACESCIKGHRTSSCNHTDRQLFEVKRKGRPVSQCVRCRELRKSRGVHSKCLCNELDAEDRSRQNLASLSGSGSKLRRIAPALPREINDVFIIERSDHIPDPRLQVDRLLNPCRCKSVWECRCNRSAGTSDQGSLETLARVAASISINPPPNPPEPPSVRKSCCASKHKPDNVKDSGLVRGPDLPRLLLDPEHTFPSRRDVPPLTTPTSIPSIKSVVLLAGTGCSCGFECACPGCVEHRVPSSSTETQEGPNLRSCSDDCPHCVDRLGGVALPEPDSPPQRPSIIESFLNRMPSLPPPPKNRSAHIDPTNVTVFPAGLFSVDLSGPGNGEQQEKARSAWGLVDIPRLECCGGACGCPDGRCGCGSSCAGCCVEGDDPSDLPGGSDALAELMSRTNT</sequence>
<dbReference type="GO" id="GO:0005634">
    <property type="term" value="C:nucleus"/>
    <property type="evidence" value="ECO:0007669"/>
    <property type="project" value="UniProtKB-SubCell"/>
</dbReference>
<keyword evidence="5" id="KW-0805">Transcription regulation</keyword>
<dbReference type="OrthoDB" id="5600085at2759"/>
<dbReference type="SMART" id="SM00412">
    <property type="entry name" value="Cu_FIST"/>
    <property type="match status" value="1"/>
</dbReference>
<dbReference type="GO" id="GO:0000978">
    <property type="term" value="F:RNA polymerase II cis-regulatory region sequence-specific DNA binding"/>
    <property type="evidence" value="ECO:0007669"/>
    <property type="project" value="TreeGrafter"/>
</dbReference>
<feature type="compositionally biased region" description="Basic and acidic residues" evidence="8">
    <location>
        <begin position="197"/>
        <end position="209"/>
    </location>
</feature>